<name>E1RFJ5_METP4</name>
<keyword evidence="3" id="KW-1185">Reference proteome</keyword>
<dbReference type="eggNOG" id="arCOG03003">
    <property type="taxonomic scope" value="Archaea"/>
</dbReference>
<dbReference type="OrthoDB" id="106220at2157"/>
<gene>
    <name evidence="2" type="ordered locus">Mpet_1466</name>
</gene>
<evidence type="ECO:0000313" key="2">
    <source>
        <dbReference type="EMBL" id="ADN36225.1"/>
    </source>
</evidence>
<sequence length="305" mass="32790" precursor="true">MNSYPVIFAVVAVACISFAIAGCTGTGDSGMSEAGFVQNGTLYVIDQNDLEGISLFGGEGSLVEFFSPAVLEKLNIPEETDISIGYVVIPPGNGLPPHYLLGSDEVDYIISGEGVITIDGQEHELSSGQAVLTPAGSVQSFVNTGDNDLVYLTIVQPYYKYENDVSINGDTGNISYKSHPEIFISNPEENEEWNPSEGVQIYAVVNRGIMTLPDDAVSTEYSIAYAEFSPGASIPSEVIAESDELDYVLEGEIEVSSGDNTYTVKKGQAVLIPKGVSREFRNNDDSKTVLLSFVNPYWRDETGSS</sequence>
<reference evidence="2 3" key="1">
    <citation type="journal article" date="2010" name="Stand. Genomic Sci.">
        <title>Complete genome sequence of Methanoplanus petrolearius type strain (SEBR 4847).</title>
        <authorList>
            <person name="Brambilla E."/>
            <person name="Djao O.D."/>
            <person name="Daligault H."/>
            <person name="Lapidus A."/>
            <person name="Lucas S."/>
            <person name="Hammon N."/>
            <person name="Nolan M."/>
            <person name="Tice H."/>
            <person name="Cheng J.F."/>
            <person name="Han C."/>
            <person name="Tapia R."/>
            <person name="Goodwin L."/>
            <person name="Pitluck S."/>
            <person name="Liolios K."/>
            <person name="Ivanova N."/>
            <person name="Mavromatis K."/>
            <person name="Mikhailova N."/>
            <person name="Pati A."/>
            <person name="Chen A."/>
            <person name="Palaniappan K."/>
            <person name="Land M."/>
            <person name="Hauser L."/>
            <person name="Chang Y.J."/>
            <person name="Jeffries C.D."/>
            <person name="Rohde M."/>
            <person name="Spring S."/>
            <person name="Sikorski J."/>
            <person name="Goker M."/>
            <person name="Woyke T."/>
            <person name="Bristow J."/>
            <person name="Eisen J.A."/>
            <person name="Markowitz V."/>
            <person name="Hugenholtz P."/>
            <person name="Kyrpides N.C."/>
            <person name="Klenk H.P."/>
        </authorList>
    </citation>
    <scope>NUCLEOTIDE SEQUENCE [LARGE SCALE GENOMIC DNA]</scope>
    <source>
        <strain evidence="3">DSM 11571 / OCM 486 / SEBR 4847</strain>
    </source>
</reference>
<dbReference type="InterPro" id="IPR014710">
    <property type="entry name" value="RmlC-like_jellyroll"/>
</dbReference>
<dbReference type="HOGENOM" id="CLU_961765_0_0_2"/>
<dbReference type="InterPro" id="IPR011051">
    <property type="entry name" value="RmlC_Cupin_sf"/>
</dbReference>
<accession>E1RFJ5</accession>
<dbReference type="EMBL" id="CP002117">
    <property type="protein sequence ID" value="ADN36225.1"/>
    <property type="molecule type" value="Genomic_DNA"/>
</dbReference>
<proteinExistence type="predicted"/>
<feature type="domain" description="Cupin type-1" evidence="1">
    <location>
        <begin position="66"/>
        <end position="251"/>
    </location>
</feature>
<dbReference type="KEGG" id="mpi:Mpet_1466"/>
<dbReference type="InterPro" id="IPR006045">
    <property type="entry name" value="Cupin_1"/>
</dbReference>
<dbReference type="PANTHER" id="PTHR36114">
    <property type="entry name" value="16.7 KDA PROTEIN IN WHIE LOCUS"/>
    <property type="match status" value="1"/>
</dbReference>
<dbReference type="RefSeq" id="WP_013329402.1">
    <property type="nucleotide sequence ID" value="NC_014507.1"/>
</dbReference>
<dbReference type="InterPro" id="IPR013096">
    <property type="entry name" value="Cupin_2"/>
</dbReference>
<evidence type="ECO:0000313" key="3">
    <source>
        <dbReference type="Proteomes" id="UP000006565"/>
    </source>
</evidence>
<dbReference type="Gene3D" id="2.60.120.10">
    <property type="entry name" value="Jelly Rolls"/>
    <property type="match status" value="2"/>
</dbReference>
<dbReference type="PANTHER" id="PTHR36114:SF1">
    <property type="entry name" value="16.7 KDA PROTEIN IN WHIE LOCUS"/>
    <property type="match status" value="1"/>
</dbReference>
<evidence type="ECO:0000259" key="1">
    <source>
        <dbReference type="SMART" id="SM00835"/>
    </source>
</evidence>
<organism evidence="2 3">
    <name type="scientific">Methanolacinia petrolearia (strain DSM 11571 / OCM 486 / SEBR 4847)</name>
    <name type="common">Methanoplanus petrolearius</name>
    <dbReference type="NCBI Taxonomy" id="679926"/>
    <lineage>
        <taxon>Archaea</taxon>
        <taxon>Methanobacteriati</taxon>
        <taxon>Methanobacteriota</taxon>
        <taxon>Stenosarchaea group</taxon>
        <taxon>Methanomicrobia</taxon>
        <taxon>Methanomicrobiales</taxon>
        <taxon>Methanomicrobiaceae</taxon>
        <taxon>Methanolacinia</taxon>
    </lineage>
</organism>
<dbReference type="GeneID" id="9743936"/>
<protein>
    <submittedName>
        <fullName evidence="2">Cupin 2 conserved barrel domain protein</fullName>
    </submittedName>
</protein>
<dbReference type="AlphaFoldDB" id="E1RFJ5"/>
<dbReference type="STRING" id="679926.Mpet_1466"/>
<dbReference type="SMART" id="SM00835">
    <property type="entry name" value="Cupin_1"/>
    <property type="match status" value="1"/>
</dbReference>
<dbReference type="InterPro" id="IPR052044">
    <property type="entry name" value="PKS_Associated_Protein"/>
</dbReference>
<dbReference type="Pfam" id="PF07883">
    <property type="entry name" value="Cupin_2"/>
    <property type="match status" value="2"/>
</dbReference>
<dbReference type="Proteomes" id="UP000006565">
    <property type="component" value="Chromosome"/>
</dbReference>
<dbReference type="SUPFAM" id="SSF51182">
    <property type="entry name" value="RmlC-like cupins"/>
    <property type="match status" value="1"/>
</dbReference>